<keyword evidence="3" id="KW-1185">Reference proteome</keyword>
<feature type="repeat" description="ANK" evidence="1">
    <location>
        <begin position="124"/>
        <end position="145"/>
    </location>
</feature>
<dbReference type="InterPro" id="IPR036770">
    <property type="entry name" value="Ankyrin_rpt-contain_sf"/>
</dbReference>
<dbReference type="Proteomes" id="UP000315496">
    <property type="component" value="Chromosome 2"/>
</dbReference>
<comment type="caution">
    <text evidence="2">The sequence shown here is derived from an EMBL/GenBank/DDBJ whole genome shotgun (WGS) entry which is preliminary data.</text>
</comment>
<organism evidence="2 3">
    <name type="scientific">Giardia muris</name>
    <dbReference type="NCBI Taxonomy" id="5742"/>
    <lineage>
        <taxon>Eukaryota</taxon>
        <taxon>Metamonada</taxon>
        <taxon>Diplomonadida</taxon>
        <taxon>Hexamitidae</taxon>
        <taxon>Giardiinae</taxon>
        <taxon>Giardia</taxon>
    </lineage>
</organism>
<dbReference type="Gene3D" id="1.25.40.20">
    <property type="entry name" value="Ankyrin repeat-containing domain"/>
    <property type="match status" value="3"/>
</dbReference>
<reference evidence="2 3" key="1">
    <citation type="submission" date="2019-05" db="EMBL/GenBank/DDBJ databases">
        <title>The compact genome of Giardia muris reveals important steps in the evolution of intestinal protozoan parasites.</title>
        <authorList>
            <person name="Xu F."/>
            <person name="Jimenez-Gonzalez A."/>
            <person name="Einarsson E."/>
            <person name="Astvaldsson A."/>
            <person name="Peirasmaki D."/>
            <person name="Eckmann L."/>
            <person name="Andersson J.O."/>
            <person name="Svard S.G."/>
            <person name="Jerlstrom-Hultqvist J."/>
        </authorList>
    </citation>
    <scope>NUCLEOTIDE SEQUENCE [LARGE SCALE GENOMIC DNA]</scope>
    <source>
        <strain evidence="2 3">Roberts-Thomson</strain>
    </source>
</reference>
<protein>
    <submittedName>
        <fullName evidence="2">Ankyrin repeat protein 1</fullName>
    </submittedName>
</protein>
<dbReference type="InterPro" id="IPR002110">
    <property type="entry name" value="Ankyrin_rpt"/>
</dbReference>
<keyword evidence="1" id="KW-0040">ANK repeat</keyword>
<feature type="repeat" description="ANK" evidence="1">
    <location>
        <begin position="319"/>
        <end position="351"/>
    </location>
</feature>
<dbReference type="Pfam" id="PF12796">
    <property type="entry name" value="Ank_2"/>
    <property type="match status" value="3"/>
</dbReference>
<dbReference type="SMART" id="SM00248">
    <property type="entry name" value="ANK"/>
    <property type="match status" value="7"/>
</dbReference>
<evidence type="ECO:0000313" key="3">
    <source>
        <dbReference type="Proteomes" id="UP000315496"/>
    </source>
</evidence>
<name>A0A4Z1T8I1_GIAMU</name>
<dbReference type="PROSITE" id="PS50297">
    <property type="entry name" value="ANK_REP_REGION"/>
    <property type="match status" value="1"/>
</dbReference>
<dbReference type="PANTHER" id="PTHR24120:SF4">
    <property type="entry name" value="GH07239P"/>
    <property type="match status" value="1"/>
</dbReference>
<accession>A0A4Z1T8I1</accession>
<gene>
    <name evidence="2" type="ORF">GMRT_15588</name>
</gene>
<dbReference type="AlphaFoldDB" id="A0A4Z1T8I1"/>
<evidence type="ECO:0000313" key="2">
    <source>
        <dbReference type="EMBL" id="TNJ28821.1"/>
    </source>
</evidence>
<dbReference type="PANTHER" id="PTHR24120">
    <property type="entry name" value="GH07239P"/>
    <property type="match status" value="1"/>
</dbReference>
<sequence length="394" mass="43462">MKLAIIRHHEVPLQIGEETMFYTPLMAAAAANDLEAAKRSLEKVCEKDEEGRTALSHAAEHGSLECVRLLARWESCFHGGFGVTALMYAAYSGRLSCVHELLSEAGMQTLARTSWCDGHITFGPGITALMLAASRGHLEVIQLLMPYERGMTDCGDHSALWYATCQAHDSTGKRLTDGFIDVVQLLKDETKSFYLRKAPPPAPHYPEIVILSSDTPSTSTSLANSSYLLISPPSPTVPLPPTPVAPILSPCCRRLEKPPQMGLIDAARLGQTDLVKLRLHEIGFRDADGRTALMWAASNGHYDCVSLLKDGEAGLQDDRGWTALMYAAWGGHVGCIRLLLNFEAYIQNYNHEFPMDIAEIAAREGSNDAARCLYCAQLIRNYDWERTKKRPDSL</sequence>
<dbReference type="SUPFAM" id="SSF48403">
    <property type="entry name" value="Ankyrin repeat"/>
    <property type="match status" value="1"/>
</dbReference>
<dbReference type="OrthoDB" id="20872at2759"/>
<dbReference type="VEuPathDB" id="GiardiaDB:GMRT_15588"/>
<dbReference type="PROSITE" id="PS50088">
    <property type="entry name" value="ANK_REPEAT"/>
    <property type="match status" value="2"/>
</dbReference>
<dbReference type="EMBL" id="VDLU01000002">
    <property type="protein sequence ID" value="TNJ28821.1"/>
    <property type="molecule type" value="Genomic_DNA"/>
</dbReference>
<proteinExistence type="predicted"/>
<evidence type="ECO:0000256" key="1">
    <source>
        <dbReference type="PROSITE-ProRule" id="PRU00023"/>
    </source>
</evidence>